<feature type="transmembrane region" description="Helical" evidence="1">
    <location>
        <begin position="122"/>
        <end position="139"/>
    </location>
</feature>
<dbReference type="RefSeq" id="WP_306060336.1">
    <property type="nucleotide sequence ID" value="NZ_CP120997.1"/>
</dbReference>
<accession>A0ABY9HTE1</accession>
<name>A0ABY9HTE1_9ACTN</name>
<keyword evidence="1" id="KW-1133">Transmembrane helix</keyword>
<keyword evidence="1" id="KW-0472">Membrane</keyword>
<keyword evidence="3" id="KW-1185">Reference proteome</keyword>
<proteinExistence type="predicted"/>
<evidence type="ECO:0000256" key="1">
    <source>
        <dbReference type="SAM" id="Phobius"/>
    </source>
</evidence>
<feature type="transmembrane region" description="Helical" evidence="1">
    <location>
        <begin position="81"/>
        <end position="102"/>
    </location>
</feature>
<reference evidence="2 3" key="1">
    <citation type="submission" date="2023-03" db="EMBL/GenBank/DDBJ databases">
        <title>Isolation and description of six Streptomyces strains from soil environments, able to metabolize different microbial glucans.</title>
        <authorList>
            <person name="Widen T."/>
            <person name="Larsbrink J."/>
        </authorList>
    </citation>
    <scope>NUCLEOTIDE SEQUENCE [LARGE SCALE GENOMIC DNA]</scope>
    <source>
        <strain evidence="2 3">Mut1</strain>
    </source>
</reference>
<dbReference type="Proteomes" id="UP001239522">
    <property type="component" value="Chromosome"/>
</dbReference>
<sequence length="153" mass="16162">MMPLPEPRDIPPRLATGAFILNSGLGKLKADEATAQGLHGMASTAYPFLGKLEPARFTRLLAWSEIAVGGTLLAPFVPTRLAGLVLTGFSGGLLGLYLRTPGMREPGSLRPSQSGVPLAKDSWMFGIGLGFLGAGGYRVRAQAHCRTRRGCGR</sequence>
<gene>
    <name evidence="2" type="ORF">P8A18_32285</name>
</gene>
<keyword evidence="1" id="KW-0812">Transmembrane</keyword>
<evidence type="ECO:0000313" key="2">
    <source>
        <dbReference type="EMBL" id="WLQ37835.1"/>
    </source>
</evidence>
<evidence type="ECO:0000313" key="3">
    <source>
        <dbReference type="Proteomes" id="UP001239522"/>
    </source>
</evidence>
<evidence type="ECO:0008006" key="4">
    <source>
        <dbReference type="Google" id="ProtNLM"/>
    </source>
</evidence>
<protein>
    <recommendedName>
        <fullName evidence="4">DoxX family protein</fullName>
    </recommendedName>
</protein>
<dbReference type="EMBL" id="CP120997">
    <property type="protein sequence ID" value="WLQ37835.1"/>
    <property type="molecule type" value="Genomic_DNA"/>
</dbReference>
<organism evidence="2 3">
    <name type="scientific">Streptomyces castrisilvae</name>
    <dbReference type="NCBI Taxonomy" id="3033811"/>
    <lineage>
        <taxon>Bacteria</taxon>
        <taxon>Bacillati</taxon>
        <taxon>Actinomycetota</taxon>
        <taxon>Actinomycetes</taxon>
        <taxon>Kitasatosporales</taxon>
        <taxon>Streptomycetaceae</taxon>
        <taxon>Streptomyces</taxon>
    </lineage>
</organism>